<evidence type="ECO:0000256" key="3">
    <source>
        <dbReference type="ARBA" id="ARBA00012457"/>
    </source>
</evidence>
<comment type="catalytic activity">
    <reaction evidence="6">
        <text>N-acetyl-alpha-D-glucosamine 1-phosphate + UTP + H(+) = UDP-N-acetyl-alpha-D-glucosamine + diphosphate</text>
        <dbReference type="Rhea" id="RHEA:13509"/>
        <dbReference type="ChEBI" id="CHEBI:15378"/>
        <dbReference type="ChEBI" id="CHEBI:33019"/>
        <dbReference type="ChEBI" id="CHEBI:46398"/>
        <dbReference type="ChEBI" id="CHEBI:57705"/>
        <dbReference type="ChEBI" id="CHEBI:57776"/>
        <dbReference type="EC" id="2.7.7.23"/>
    </reaction>
</comment>
<keyword evidence="4" id="KW-0808">Transferase</keyword>
<reference evidence="7 8" key="1">
    <citation type="submission" date="2024-11" db="EMBL/GenBank/DDBJ databases">
        <title>Adaptive evolution of stress response genes in parasites aligns with host niche diversity.</title>
        <authorList>
            <person name="Hahn C."/>
            <person name="Resl P."/>
        </authorList>
    </citation>
    <scope>NUCLEOTIDE SEQUENCE [LARGE SCALE GENOMIC DNA]</scope>
    <source>
        <strain evidence="7">EGGRZ-B1_66</strain>
        <tissue evidence="7">Body</tissue>
    </source>
</reference>
<accession>A0ABD2PVX8</accession>
<evidence type="ECO:0000313" key="7">
    <source>
        <dbReference type="EMBL" id="KAL3311047.1"/>
    </source>
</evidence>
<comment type="pathway">
    <text evidence="1">Nucleotide-sugar biosynthesis; UDP-N-acetyl-alpha-D-glucosamine biosynthesis; UDP-N-acetyl-alpha-D-glucosamine from N-acetyl-alpha-D-glucosamine 1-phosphate: step 1/1.</text>
</comment>
<dbReference type="InterPro" id="IPR039741">
    <property type="entry name" value="UDP-sugar_pyrophosphorylase"/>
</dbReference>
<dbReference type="CDD" id="cd04193">
    <property type="entry name" value="UDPGlcNAc_PPase"/>
    <property type="match status" value="1"/>
</dbReference>
<gene>
    <name evidence="7" type="ORF">Ciccas_010379</name>
</gene>
<keyword evidence="5" id="KW-0548">Nucleotidyltransferase</keyword>
<keyword evidence="8" id="KW-1185">Reference proteome</keyword>
<dbReference type="SUPFAM" id="SSF53448">
    <property type="entry name" value="Nucleotide-diphospho-sugar transferases"/>
    <property type="match status" value="1"/>
</dbReference>
<dbReference type="PANTHER" id="PTHR11952">
    <property type="entry name" value="UDP- GLUCOSE PYROPHOSPHORYLASE"/>
    <property type="match status" value="1"/>
</dbReference>
<sequence>MASVHNIQLDAMKDKLENQMHILDCWDQLEPDQKASLLSQIKEIDFDSVSAAFEKTKQIGVSKLDDDLEPPPQDVFGSYKDLTDNYDLREEYRQTAFKSIHEGKFAILLLAGGQGTRLGVSYPKGMYDVNLPSKRSLYQLQAERLLGVCNLVKQKFKGDPFIPWYIMTSEHTKEQTEQFFRQHNYFGYNPLNIILFEQHTIPCLQFDGKIIMQSPAAIARSPNGNGGLYKTLKDSGMLYDMKKRGIEYLQTYCVDNILVKMADPIFLGFCISRDLDCAAKTVEKQVPSEPIGVIAKQNSQYKVVEYSEISEETARKLVGGGMYSENGSQGDKLMYHCGNICIHFMKVTFLDRVCQVDIETKLPYHVAKKKIPFYDSKAQEIISPTEPNGIKLEKFIFDVFPFSKNFGIWEVDKTEEFAPLKNPSTAKTDCPATCRQFQLQLYKKWATKAGAKMSEDTVVDISPVVSVDGEGLEFLNGATLDGVNQIVLAKNGAPEIVKITDWKNQD</sequence>
<name>A0ABD2PVX8_9PLAT</name>
<comment type="caution">
    <text evidence="7">The sequence shown here is derived from an EMBL/GenBank/DDBJ whole genome shotgun (WGS) entry which is preliminary data.</text>
</comment>
<evidence type="ECO:0000256" key="6">
    <source>
        <dbReference type="ARBA" id="ARBA00048493"/>
    </source>
</evidence>
<organism evidence="7 8">
    <name type="scientific">Cichlidogyrus casuarinus</name>
    <dbReference type="NCBI Taxonomy" id="1844966"/>
    <lineage>
        <taxon>Eukaryota</taxon>
        <taxon>Metazoa</taxon>
        <taxon>Spiralia</taxon>
        <taxon>Lophotrochozoa</taxon>
        <taxon>Platyhelminthes</taxon>
        <taxon>Monogenea</taxon>
        <taxon>Monopisthocotylea</taxon>
        <taxon>Dactylogyridea</taxon>
        <taxon>Ancyrocephalidae</taxon>
        <taxon>Cichlidogyrus</taxon>
    </lineage>
</organism>
<dbReference type="EMBL" id="JBJKFK010002477">
    <property type="protein sequence ID" value="KAL3311047.1"/>
    <property type="molecule type" value="Genomic_DNA"/>
</dbReference>
<protein>
    <recommendedName>
        <fullName evidence="3">UDP-N-acetylglucosamine diphosphorylase</fullName>
        <ecNumber evidence="3">2.7.7.23</ecNumber>
    </recommendedName>
</protein>
<dbReference type="InterPro" id="IPR002618">
    <property type="entry name" value="UDPGP_fam"/>
</dbReference>
<dbReference type="GO" id="GO:0003977">
    <property type="term" value="F:UDP-N-acetylglucosamine diphosphorylase activity"/>
    <property type="evidence" value="ECO:0007669"/>
    <property type="project" value="UniProtKB-EC"/>
</dbReference>
<dbReference type="Pfam" id="PF01704">
    <property type="entry name" value="UDPGP"/>
    <property type="match status" value="1"/>
</dbReference>
<dbReference type="PANTHER" id="PTHR11952:SF2">
    <property type="entry name" value="LD24639P"/>
    <property type="match status" value="1"/>
</dbReference>
<evidence type="ECO:0000256" key="5">
    <source>
        <dbReference type="ARBA" id="ARBA00022695"/>
    </source>
</evidence>
<evidence type="ECO:0000256" key="2">
    <source>
        <dbReference type="ARBA" id="ARBA00010401"/>
    </source>
</evidence>
<dbReference type="EC" id="2.7.7.23" evidence="3"/>
<evidence type="ECO:0000313" key="8">
    <source>
        <dbReference type="Proteomes" id="UP001626550"/>
    </source>
</evidence>
<dbReference type="Gene3D" id="3.90.550.10">
    <property type="entry name" value="Spore Coat Polysaccharide Biosynthesis Protein SpsA, Chain A"/>
    <property type="match status" value="1"/>
</dbReference>
<dbReference type="AlphaFoldDB" id="A0ABD2PVX8"/>
<evidence type="ECO:0000256" key="4">
    <source>
        <dbReference type="ARBA" id="ARBA00022679"/>
    </source>
</evidence>
<comment type="similarity">
    <text evidence="2">Belongs to the UDPGP type 1 family.</text>
</comment>
<proteinExistence type="inferred from homology"/>
<dbReference type="Proteomes" id="UP001626550">
    <property type="component" value="Unassembled WGS sequence"/>
</dbReference>
<dbReference type="InterPro" id="IPR029044">
    <property type="entry name" value="Nucleotide-diphossugar_trans"/>
</dbReference>
<evidence type="ECO:0000256" key="1">
    <source>
        <dbReference type="ARBA" id="ARBA00005208"/>
    </source>
</evidence>